<dbReference type="RefSeq" id="WP_254088794.1">
    <property type="nucleotide sequence ID" value="NZ_JAHESC010000003.1"/>
</dbReference>
<dbReference type="AlphaFoldDB" id="A0AAP2D5R1"/>
<dbReference type="Gene3D" id="2.60.120.620">
    <property type="entry name" value="q2cbj1_9rhob like domain"/>
    <property type="match status" value="1"/>
</dbReference>
<evidence type="ECO:0000256" key="2">
    <source>
        <dbReference type="ARBA" id="ARBA00022723"/>
    </source>
</evidence>
<accession>A0AAP2D5R1</accession>
<keyword evidence="5" id="KW-0560">Oxidoreductase</keyword>
<keyword evidence="3" id="KW-0847">Vitamin C</keyword>
<reference evidence="8 9" key="1">
    <citation type="submission" date="2021-05" db="EMBL/GenBank/DDBJ databases">
        <title>A Polyphasic approach of four new species of the genus Ohtaekwangia: Ohtaekwangia histidinii sp. nov., Ohtaekwangia cretensis sp. nov., Ohtaekwangia indiensis sp. nov., Ohtaekwangia reichenbachii sp. nov. from diverse environment.</title>
        <authorList>
            <person name="Octaviana S."/>
        </authorList>
    </citation>
    <scope>NUCLEOTIDE SEQUENCE [LARGE SCALE GENOMIC DNA]</scope>
    <source>
        <strain evidence="8 9">PWU37</strain>
    </source>
</reference>
<dbReference type="InterPro" id="IPR050757">
    <property type="entry name" value="Collagen_mod_GT25"/>
</dbReference>
<dbReference type="Proteomes" id="UP001319180">
    <property type="component" value="Unassembled WGS sequence"/>
</dbReference>
<sequence>MITTEKVYILAFPGNDANKEKLFAERLRLLPLPENTPLEVVEVPREIDALAALNAAGLKLMEGYNPDDKRDVSLAMGHWRVWHQALQEGRQSVVVLEEDFVPTGTHYHILDTDETADLLYLGRYASDGDRPANTGGLVRPGYSQGAFAYRLNRRGLEILTASGFAEQIIPAGELFSALSGQHPDREVKEAYTGRLDVLAPMKNFISPDGNWHASLQAAGGYIPLHPQLYQAFGEHEAAWVKRYVNPQLVHREFDLICDEPIDNVYAFPFFTPAFCQEVIEEAEHFGEWTNYREKDGDPIDIKLSSFGLDEVFNQALRKYLHPLLFHKYHLHGQGWENLTSQNFIVRYLAERQGHLGLHNDGSYVSLIVTLNLDYDGGGTFFPKYKKLIKPEQVGYASVHPGLLGYLHGARPITRGRRYILASFFFLGSRPFSDGTY</sequence>
<dbReference type="GO" id="GO:0005506">
    <property type="term" value="F:iron ion binding"/>
    <property type="evidence" value="ECO:0007669"/>
    <property type="project" value="InterPro"/>
</dbReference>
<dbReference type="PROSITE" id="PS51471">
    <property type="entry name" value="FE2OG_OXY"/>
    <property type="match status" value="1"/>
</dbReference>
<proteinExistence type="predicted"/>
<evidence type="ECO:0000259" key="7">
    <source>
        <dbReference type="PROSITE" id="PS51471"/>
    </source>
</evidence>
<keyword evidence="2" id="KW-0479">Metal-binding</keyword>
<protein>
    <recommendedName>
        <fullName evidence="7">Fe2OG dioxygenase domain-containing protein</fullName>
    </recommendedName>
</protein>
<feature type="domain" description="Fe2OG dioxygenase" evidence="7">
    <location>
        <begin position="338"/>
        <end position="428"/>
    </location>
</feature>
<name>A0AAP2D5R1_9BACT</name>
<keyword evidence="9" id="KW-1185">Reference proteome</keyword>
<dbReference type="InterPro" id="IPR006620">
    <property type="entry name" value="Pro_4_hyd_alph"/>
</dbReference>
<dbReference type="InterPro" id="IPR005123">
    <property type="entry name" value="Oxoglu/Fe-dep_dioxygenase_dom"/>
</dbReference>
<dbReference type="SMART" id="SM00702">
    <property type="entry name" value="P4Hc"/>
    <property type="match status" value="1"/>
</dbReference>
<evidence type="ECO:0000313" key="8">
    <source>
        <dbReference type="EMBL" id="MBT1685544.1"/>
    </source>
</evidence>
<comment type="cofactor">
    <cofactor evidence="1">
        <name>L-ascorbate</name>
        <dbReference type="ChEBI" id="CHEBI:38290"/>
    </cofactor>
</comment>
<keyword evidence="6" id="KW-0408">Iron</keyword>
<organism evidence="8 9">
    <name type="scientific">Dawidia soli</name>
    <dbReference type="NCBI Taxonomy" id="2782352"/>
    <lineage>
        <taxon>Bacteria</taxon>
        <taxon>Pseudomonadati</taxon>
        <taxon>Bacteroidota</taxon>
        <taxon>Cytophagia</taxon>
        <taxon>Cytophagales</taxon>
        <taxon>Chryseotaleaceae</taxon>
        <taxon>Dawidia</taxon>
    </lineage>
</organism>
<evidence type="ECO:0000256" key="5">
    <source>
        <dbReference type="ARBA" id="ARBA00023002"/>
    </source>
</evidence>
<evidence type="ECO:0000256" key="4">
    <source>
        <dbReference type="ARBA" id="ARBA00022964"/>
    </source>
</evidence>
<dbReference type="EMBL" id="JAHESC010000003">
    <property type="protein sequence ID" value="MBT1685544.1"/>
    <property type="molecule type" value="Genomic_DNA"/>
</dbReference>
<dbReference type="GO" id="GO:0051213">
    <property type="term" value="F:dioxygenase activity"/>
    <property type="evidence" value="ECO:0007669"/>
    <property type="project" value="UniProtKB-KW"/>
</dbReference>
<evidence type="ECO:0000256" key="3">
    <source>
        <dbReference type="ARBA" id="ARBA00022896"/>
    </source>
</evidence>
<dbReference type="PANTHER" id="PTHR10730:SF45">
    <property type="entry name" value="PROCOLLAGEN-LYSINE,2-OXOGLUTARATE 5-DIOXYGENASE"/>
    <property type="match status" value="1"/>
</dbReference>
<keyword evidence="4" id="KW-0223">Dioxygenase</keyword>
<dbReference type="Pfam" id="PF25238">
    <property type="entry name" value="OGFOD2-like"/>
    <property type="match status" value="1"/>
</dbReference>
<dbReference type="GO" id="GO:0016705">
    <property type="term" value="F:oxidoreductase activity, acting on paired donors, with incorporation or reduction of molecular oxygen"/>
    <property type="evidence" value="ECO:0007669"/>
    <property type="project" value="InterPro"/>
</dbReference>
<dbReference type="GO" id="GO:0031418">
    <property type="term" value="F:L-ascorbic acid binding"/>
    <property type="evidence" value="ECO:0007669"/>
    <property type="project" value="UniProtKB-KW"/>
</dbReference>
<dbReference type="PANTHER" id="PTHR10730">
    <property type="entry name" value="PROCOLLAGEN-LYSINE,2-OXOGLUTARATE 5-DIOXYGENASE/GLYCOSYLTRANSFERASE 25 FAMILY MEMBER"/>
    <property type="match status" value="1"/>
</dbReference>
<evidence type="ECO:0000313" key="9">
    <source>
        <dbReference type="Proteomes" id="UP001319180"/>
    </source>
</evidence>
<comment type="caution">
    <text evidence="8">The sequence shown here is derived from an EMBL/GenBank/DDBJ whole genome shotgun (WGS) entry which is preliminary data.</text>
</comment>
<evidence type="ECO:0000256" key="6">
    <source>
        <dbReference type="ARBA" id="ARBA00023004"/>
    </source>
</evidence>
<gene>
    <name evidence="8" type="ORF">KK078_03200</name>
</gene>
<evidence type="ECO:0000256" key="1">
    <source>
        <dbReference type="ARBA" id="ARBA00001961"/>
    </source>
</evidence>